<dbReference type="RefSeq" id="WP_190301196.1">
    <property type="nucleotide sequence ID" value="NZ_JACOIJ010000001.1"/>
</dbReference>
<evidence type="ECO:0000259" key="2">
    <source>
        <dbReference type="PROSITE" id="PS01124"/>
    </source>
</evidence>
<keyword evidence="1" id="KW-0238">DNA-binding</keyword>
<dbReference type="Pfam" id="PF12833">
    <property type="entry name" value="HTH_18"/>
    <property type="match status" value="1"/>
</dbReference>
<organism evidence="3 4">
    <name type="scientific">Sphingobacterium litopenaei</name>
    <dbReference type="NCBI Taxonomy" id="2763500"/>
    <lineage>
        <taxon>Bacteria</taxon>
        <taxon>Pseudomonadati</taxon>
        <taxon>Bacteroidota</taxon>
        <taxon>Sphingobacteriia</taxon>
        <taxon>Sphingobacteriales</taxon>
        <taxon>Sphingobacteriaceae</taxon>
        <taxon>Sphingobacterium</taxon>
    </lineage>
</organism>
<dbReference type="PANTHER" id="PTHR43280:SF32">
    <property type="entry name" value="TRANSCRIPTIONAL REGULATORY PROTEIN"/>
    <property type="match status" value="1"/>
</dbReference>
<dbReference type="PANTHER" id="PTHR43280">
    <property type="entry name" value="ARAC-FAMILY TRANSCRIPTIONAL REGULATOR"/>
    <property type="match status" value="1"/>
</dbReference>
<name>A0ABR7YA70_9SPHI</name>
<dbReference type="SMART" id="SM00342">
    <property type="entry name" value="HTH_ARAC"/>
    <property type="match status" value="1"/>
</dbReference>
<evidence type="ECO:0000313" key="4">
    <source>
        <dbReference type="Proteomes" id="UP000651271"/>
    </source>
</evidence>
<comment type="caution">
    <text evidence="3">The sequence shown here is derived from an EMBL/GenBank/DDBJ whole genome shotgun (WGS) entry which is preliminary data.</text>
</comment>
<proteinExistence type="predicted"/>
<evidence type="ECO:0000313" key="3">
    <source>
        <dbReference type="EMBL" id="MBD1428199.1"/>
    </source>
</evidence>
<feature type="domain" description="HTH araC/xylS-type" evidence="2">
    <location>
        <begin position="127"/>
        <end position="218"/>
    </location>
</feature>
<keyword evidence="4" id="KW-1185">Reference proteome</keyword>
<dbReference type="Gene3D" id="1.10.10.60">
    <property type="entry name" value="Homeodomain-like"/>
    <property type="match status" value="1"/>
</dbReference>
<protein>
    <submittedName>
        <fullName evidence="3">AraC family transcriptional regulator</fullName>
    </submittedName>
</protein>
<reference evidence="3 4" key="1">
    <citation type="submission" date="2020-08" db="EMBL/GenBank/DDBJ databases">
        <title>Sphingobacterium sp. DN04309 isolated from aquaculture water.</title>
        <authorList>
            <person name="Zhang M."/>
        </authorList>
    </citation>
    <scope>NUCLEOTIDE SEQUENCE [LARGE SCALE GENOMIC DNA]</scope>
    <source>
        <strain evidence="3 4">DN04309</strain>
    </source>
</reference>
<dbReference type="InterPro" id="IPR018060">
    <property type="entry name" value="HTH_AraC"/>
</dbReference>
<evidence type="ECO:0000256" key="1">
    <source>
        <dbReference type="ARBA" id="ARBA00023125"/>
    </source>
</evidence>
<dbReference type="Proteomes" id="UP000651271">
    <property type="component" value="Unassembled WGS sequence"/>
</dbReference>
<sequence>MEIKKGEAFFAGPGQFHSFTEFSDVKCIVVSFTEEFLLKNVKEDAVIENFKLLLNFSHVKKLKTDTSNVNSINHLLDVLFLESRNRFDHLQTFVLQNVLAAILYLFERSNSRNAQPDDADKYHKLALNYKLLLTQKLKEHSNLQYYLDQLNVSQSTLQLATKTVFQKSPKAILDELLFFCAKRMLADPSKRIQEIGYELGFSEATNFSKFFLNISKNT</sequence>
<gene>
    <name evidence="3" type="ORF">H8B04_01245</name>
</gene>
<dbReference type="PROSITE" id="PS01124">
    <property type="entry name" value="HTH_ARAC_FAMILY_2"/>
    <property type="match status" value="1"/>
</dbReference>
<accession>A0ABR7YA70</accession>
<dbReference type="EMBL" id="JACOIJ010000001">
    <property type="protein sequence ID" value="MBD1428199.1"/>
    <property type="molecule type" value="Genomic_DNA"/>
</dbReference>